<dbReference type="InterPro" id="IPR011333">
    <property type="entry name" value="SKP1/BTB/POZ_sf"/>
</dbReference>
<sequence length="73" mass="8173">MTTKNGTLIERMDRLLTNGYFADVHFLVGKGEEKELLSAHKILLVTASEVFKAMLCSDDAENEKTKNSAKNKK</sequence>
<dbReference type="SUPFAM" id="SSF54695">
    <property type="entry name" value="POZ domain"/>
    <property type="match status" value="1"/>
</dbReference>
<comment type="caution">
    <text evidence="2">The sequence shown here is derived from an EMBL/GenBank/DDBJ whole genome shotgun (WGS) entry which is preliminary data.</text>
</comment>
<accession>A0ABD2KAD3</accession>
<reference evidence="2 3" key="1">
    <citation type="submission" date="2024-10" db="EMBL/GenBank/DDBJ databases">
        <authorList>
            <person name="Kim D."/>
        </authorList>
    </citation>
    <scope>NUCLEOTIDE SEQUENCE [LARGE SCALE GENOMIC DNA]</scope>
    <source>
        <strain evidence="2">Taebaek</strain>
    </source>
</reference>
<protein>
    <recommendedName>
        <fullName evidence="1">BTB domain-containing protein</fullName>
    </recommendedName>
</protein>
<dbReference type="EMBL" id="JBICCN010000037">
    <property type="protein sequence ID" value="KAL3099885.1"/>
    <property type="molecule type" value="Genomic_DNA"/>
</dbReference>
<evidence type="ECO:0000313" key="3">
    <source>
        <dbReference type="Proteomes" id="UP001620645"/>
    </source>
</evidence>
<name>A0ABD2KAD3_HETSC</name>
<evidence type="ECO:0000313" key="2">
    <source>
        <dbReference type="EMBL" id="KAL3099885.1"/>
    </source>
</evidence>
<dbReference type="AlphaFoldDB" id="A0ABD2KAD3"/>
<dbReference type="PANTHER" id="PTHR45774:SF3">
    <property type="entry name" value="BTB (POZ) DOMAIN-CONTAINING 2B-RELATED"/>
    <property type="match status" value="1"/>
</dbReference>
<dbReference type="Pfam" id="PF00651">
    <property type="entry name" value="BTB"/>
    <property type="match status" value="1"/>
</dbReference>
<dbReference type="Gene3D" id="3.30.710.10">
    <property type="entry name" value="Potassium Channel Kv1.1, Chain A"/>
    <property type="match status" value="1"/>
</dbReference>
<dbReference type="PANTHER" id="PTHR45774">
    <property type="entry name" value="BTB/POZ DOMAIN-CONTAINING"/>
    <property type="match status" value="1"/>
</dbReference>
<proteinExistence type="predicted"/>
<organism evidence="2 3">
    <name type="scientific">Heterodera schachtii</name>
    <name type="common">Sugarbeet cyst nematode worm</name>
    <name type="synonym">Tylenchus schachtii</name>
    <dbReference type="NCBI Taxonomy" id="97005"/>
    <lineage>
        <taxon>Eukaryota</taxon>
        <taxon>Metazoa</taxon>
        <taxon>Ecdysozoa</taxon>
        <taxon>Nematoda</taxon>
        <taxon>Chromadorea</taxon>
        <taxon>Rhabditida</taxon>
        <taxon>Tylenchina</taxon>
        <taxon>Tylenchomorpha</taxon>
        <taxon>Tylenchoidea</taxon>
        <taxon>Heteroderidae</taxon>
        <taxon>Heteroderinae</taxon>
        <taxon>Heterodera</taxon>
    </lineage>
</organism>
<feature type="domain" description="BTB" evidence="1">
    <location>
        <begin position="22"/>
        <end position="73"/>
    </location>
</feature>
<dbReference type="InterPro" id="IPR000210">
    <property type="entry name" value="BTB/POZ_dom"/>
</dbReference>
<dbReference type="Proteomes" id="UP001620645">
    <property type="component" value="Unassembled WGS sequence"/>
</dbReference>
<gene>
    <name evidence="2" type="ORF">niasHS_001811</name>
</gene>
<dbReference type="PROSITE" id="PS50097">
    <property type="entry name" value="BTB"/>
    <property type="match status" value="1"/>
</dbReference>
<evidence type="ECO:0000259" key="1">
    <source>
        <dbReference type="PROSITE" id="PS50097"/>
    </source>
</evidence>
<keyword evidence="3" id="KW-1185">Reference proteome</keyword>